<evidence type="ECO:0000313" key="9">
    <source>
        <dbReference type="EMBL" id="TLU88712.1"/>
    </source>
</evidence>
<reference evidence="9 10" key="1">
    <citation type="submission" date="2019-05" db="EMBL/GenBank/DDBJ databases">
        <authorList>
            <person name="Qu J.-H."/>
        </authorList>
    </citation>
    <scope>NUCLEOTIDE SEQUENCE [LARGE SCALE GENOMIC DNA]</scope>
    <source>
        <strain evidence="9 10">Z12</strain>
    </source>
</reference>
<dbReference type="PANTHER" id="PTHR21716:SF53">
    <property type="entry name" value="PERMEASE PERM-RELATED"/>
    <property type="match status" value="1"/>
</dbReference>
<comment type="similarity">
    <text evidence="2">Belongs to the autoinducer-2 exporter (AI-2E) (TC 2.A.86) family.</text>
</comment>
<evidence type="ECO:0000256" key="1">
    <source>
        <dbReference type="ARBA" id="ARBA00004651"/>
    </source>
</evidence>
<dbReference type="AlphaFoldDB" id="A0A5R9K2V6"/>
<dbReference type="Proteomes" id="UP000309788">
    <property type="component" value="Unassembled WGS sequence"/>
</dbReference>
<evidence type="ECO:0000256" key="5">
    <source>
        <dbReference type="ARBA" id="ARBA00022692"/>
    </source>
</evidence>
<gene>
    <name evidence="9" type="ORF">FEM55_24720</name>
</gene>
<feature type="transmembrane region" description="Helical" evidence="8">
    <location>
        <begin position="231"/>
        <end position="258"/>
    </location>
</feature>
<dbReference type="OrthoDB" id="9793390at2"/>
<evidence type="ECO:0000256" key="6">
    <source>
        <dbReference type="ARBA" id="ARBA00022989"/>
    </source>
</evidence>
<keyword evidence="3" id="KW-0813">Transport</keyword>
<dbReference type="RefSeq" id="WP_138284252.1">
    <property type="nucleotide sequence ID" value="NZ_BMGE01000008.1"/>
</dbReference>
<evidence type="ECO:0000313" key="10">
    <source>
        <dbReference type="Proteomes" id="UP000309788"/>
    </source>
</evidence>
<accession>A0A5R9K2V6</accession>
<evidence type="ECO:0000256" key="7">
    <source>
        <dbReference type="ARBA" id="ARBA00023136"/>
    </source>
</evidence>
<evidence type="ECO:0000256" key="2">
    <source>
        <dbReference type="ARBA" id="ARBA00009773"/>
    </source>
</evidence>
<feature type="transmembrane region" description="Helical" evidence="8">
    <location>
        <begin position="62"/>
        <end position="84"/>
    </location>
</feature>
<dbReference type="PANTHER" id="PTHR21716">
    <property type="entry name" value="TRANSMEMBRANE PROTEIN"/>
    <property type="match status" value="1"/>
</dbReference>
<name>A0A5R9K2V6_9BACT</name>
<keyword evidence="4" id="KW-1003">Cell membrane</keyword>
<keyword evidence="6 8" id="KW-1133">Transmembrane helix</keyword>
<proteinExistence type="inferred from homology"/>
<dbReference type="EMBL" id="VCEI01000033">
    <property type="protein sequence ID" value="TLU88712.1"/>
    <property type="molecule type" value="Genomic_DNA"/>
</dbReference>
<feature type="transmembrane region" description="Helical" evidence="8">
    <location>
        <begin position="265"/>
        <end position="282"/>
    </location>
</feature>
<dbReference type="GO" id="GO:0055085">
    <property type="term" value="P:transmembrane transport"/>
    <property type="evidence" value="ECO:0007669"/>
    <property type="project" value="TreeGrafter"/>
</dbReference>
<protein>
    <submittedName>
        <fullName evidence="9">AI-2E family transporter</fullName>
    </submittedName>
</protein>
<comment type="caution">
    <text evidence="9">The sequence shown here is derived from an EMBL/GenBank/DDBJ whole genome shotgun (WGS) entry which is preliminary data.</text>
</comment>
<dbReference type="GO" id="GO:0005886">
    <property type="term" value="C:plasma membrane"/>
    <property type="evidence" value="ECO:0007669"/>
    <property type="project" value="UniProtKB-SubCell"/>
</dbReference>
<evidence type="ECO:0000256" key="8">
    <source>
        <dbReference type="SAM" id="Phobius"/>
    </source>
</evidence>
<sequence length="391" mass="43207">MEINNSKNPTFQLAASLLSLVLIIALLYALQSLLIPLMFSILLAISLFPISRFLERFKVKRALSCLIAVIVAILLISLLIWFIVHQVKVIGSSGMDLQVKFMSIFDTIQIWITRRFGIEEGQITQQIKDFSNKAVSNAGTYLSLAFGSVGGILAGAVIVPLFTFFLMYYRDFFREFFFHAFSSVAKDQVQQVLDKIYVVVQSYLIGLVTVMAIVAVLNTVGLLLLGIQYAWFFGTLASLLMLLPYIGIAIGSILPALFALATKDSAFYALGVVLWFQVVQFLEGNLFTPNIVGGKVSINPLMAMIGLLLGGMLFGISGLILALPITAVLKVVFDAIPSMRAYGFLIGEPEDYHLKRYSTAIVMKRWKLKDYGFSKDKKVTSAVNGKEDAES</sequence>
<comment type="subcellular location">
    <subcellularLocation>
        <location evidence="1">Cell membrane</location>
        <topology evidence="1">Multi-pass membrane protein</topology>
    </subcellularLocation>
</comment>
<dbReference type="InterPro" id="IPR002549">
    <property type="entry name" value="AI-2E-like"/>
</dbReference>
<keyword evidence="7 8" id="KW-0472">Membrane</keyword>
<keyword evidence="5 8" id="KW-0812">Transmembrane</keyword>
<organism evidence="9 10">
    <name type="scientific">Dyadobacter sediminis</name>
    <dbReference type="NCBI Taxonomy" id="1493691"/>
    <lineage>
        <taxon>Bacteria</taxon>
        <taxon>Pseudomonadati</taxon>
        <taxon>Bacteroidota</taxon>
        <taxon>Cytophagia</taxon>
        <taxon>Cytophagales</taxon>
        <taxon>Spirosomataceae</taxon>
        <taxon>Dyadobacter</taxon>
    </lineage>
</organism>
<evidence type="ECO:0000256" key="4">
    <source>
        <dbReference type="ARBA" id="ARBA00022475"/>
    </source>
</evidence>
<feature type="transmembrane region" description="Helical" evidence="8">
    <location>
        <begin position="203"/>
        <end position="225"/>
    </location>
</feature>
<evidence type="ECO:0000256" key="3">
    <source>
        <dbReference type="ARBA" id="ARBA00022448"/>
    </source>
</evidence>
<keyword evidence="10" id="KW-1185">Reference proteome</keyword>
<feature type="transmembrane region" description="Helical" evidence="8">
    <location>
        <begin position="20"/>
        <end position="50"/>
    </location>
</feature>
<feature type="transmembrane region" description="Helical" evidence="8">
    <location>
        <begin position="302"/>
        <end position="333"/>
    </location>
</feature>
<dbReference type="Pfam" id="PF01594">
    <property type="entry name" value="AI-2E_transport"/>
    <property type="match status" value="1"/>
</dbReference>
<feature type="transmembrane region" description="Helical" evidence="8">
    <location>
        <begin position="141"/>
        <end position="169"/>
    </location>
</feature>